<dbReference type="PANTHER" id="PTHR43194:SF2">
    <property type="entry name" value="PEROXISOMAL MEMBRANE PROTEIN LPX1"/>
    <property type="match status" value="1"/>
</dbReference>
<evidence type="ECO:0000313" key="4">
    <source>
        <dbReference type="Proteomes" id="UP000002748"/>
    </source>
</evidence>
<dbReference type="InterPro" id="IPR000073">
    <property type="entry name" value="AB_hydrolase_1"/>
</dbReference>
<dbReference type="HOGENOM" id="CLU_512092_0_0_1"/>
<dbReference type="SUPFAM" id="SSF53474">
    <property type="entry name" value="alpha/beta-Hydrolases"/>
    <property type="match status" value="2"/>
</dbReference>
<dbReference type="VEuPathDB" id="FungiDB:A1Q1_00390"/>
<evidence type="ECO:0000259" key="2">
    <source>
        <dbReference type="Pfam" id="PF12697"/>
    </source>
</evidence>
<dbReference type="GeneID" id="25983904"/>
<evidence type="ECO:0000256" key="1">
    <source>
        <dbReference type="SAM" id="MobiDB-lite"/>
    </source>
</evidence>
<feature type="compositionally biased region" description="Low complexity" evidence="1">
    <location>
        <begin position="75"/>
        <end position="93"/>
    </location>
</feature>
<sequence length="532" mass="57816">MLLGPVARHPSSSAGAARHPTPFPRSIHPLSSFSQLRGQASAQRTRHVAHSPPASAQASILRAAHDSARQHGTHSPVSAAAAPASEPEYSPTAAPTPRPPDTLRLVKHAARGTRRLPPLSRKCDRHQRARQPSVCHPGFSAGTGNAQPVKESKEERNKRLASEKNRCIAARHDSPVWPLDTALKAEHHPLWIAAERWVNSTQAPDGLTIITTHACGFSKESWRPVFAKLFPLLEGAEGKQFGTGEPLAGDAPHINEIWFLEDTNHGVSVDLNKGRLGDALCWDDSARELINFVENVLPAVGDEADEAGFQLPFELGGKSAQQAGKTPAEGLKRKVVGIGHSYGGNALAQAAASRPDLFEAILLVEPMTVPSLVNAGESGSPLTMGALKRRSEWPSLAEAGNVRSNALFSRWEEEQFSIWLSHYLVPSPSGGMELATPTWAEAQTFSEPDAPMRGWECLPDLSMPVGFLMAGDETWMTGEEVAQELVWRPKRSRNERILDASHLVIQEKPAETAASIGRFLRTLPSWDERPQK</sequence>
<dbReference type="RefSeq" id="XP_014181514.1">
    <property type="nucleotide sequence ID" value="XM_014326039.1"/>
</dbReference>
<protein>
    <recommendedName>
        <fullName evidence="2">AB hydrolase-1 domain-containing protein</fullName>
    </recommendedName>
</protein>
<dbReference type="OrthoDB" id="94039at2759"/>
<name>J4UFZ4_TRIAS</name>
<dbReference type="InterPro" id="IPR050228">
    <property type="entry name" value="Carboxylesterase_BioH"/>
</dbReference>
<evidence type="ECO:0000313" key="3">
    <source>
        <dbReference type="EMBL" id="EJT50335.1"/>
    </source>
</evidence>
<reference evidence="3 4" key="1">
    <citation type="journal article" date="2012" name="Eukaryot. Cell">
        <title>Draft genome sequence of CBS 2479, the standard type strain of Trichosporon asahii.</title>
        <authorList>
            <person name="Yang R.Y."/>
            <person name="Li H.T."/>
            <person name="Zhu H."/>
            <person name="Zhou G.P."/>
            <person name="Wang M."/>
            <person name="Wang L."/>
        </authorList>
    </citation>
    <scope>NUCLEOTIDE SEQUENCE [LARGE SCALE GENOMIC DNA]</scope>
    <source>
        <strain evidence="4">ATCC 90039 / CBS 2479 / JCM 2466 / KCTC 7840 / NCYC 2677 / UAMH 7654</strain>
    </source>
</reference>
<feature type="region of interest" description="Disordered" evidence="1">
    <location>
        <begin position="1"/>
        <end position="156"/>
    </location>
</feature>
<dbReference type="AlphaFoldDB" id="J4UFZ4"/>
<dbReference type="Gene3D" id="3.40.50.1820">
    <property type="entry name" value="alpha/beta hydrolase"/>
    <property type="match status" value="1"/>
</dbReference>
<feature type="compositionally biased region" description="Polar residues" evidence="1">
    <location>
        <begin position="29"/>
        <end position="43"/>
    </location>
</feature>
<dbReference type="InterPro" id="IPR029058">
    <property type="entry name" value="AB_hydrolase_fold"/>
</dbReference>
<dbReference type="EMBL" id="ALBS01000113">
    <property type="protein sequence ID" value="EJT50335.1"/>
    <property type="molecule type" value="Genomic_DNA"/>
</dbReference>
<organism evidence="3 4">
    <name type="scientific">Trichosporon asahii var. asahii (strain ATCC 90039 / CBS 2479 / JCM 2466 / KCTC 7840 / NBRC 103889/ NCYC 2677 / UAMH 7654)</name>
    <name type="common">Yeast</name>
    <dbReference type="NCBI Taxonomy" id="1186058"/>
    <lineage>
        <taxon>Eukaryota</taxon>
        <taxon>Fungi</taxon>
        <taxon>Dikarya</taxon>
        <taxon>Basidiomycota</taxon>
        <taxon>Agaricomycotina</taxon>
        <taxon>Tremellomycetes</taxon>
        <taxon>Trichosporonales</taxon>
        <taxon>Trichosporonaceae</taxon>
        <taxon>Trichosporon</taxon>
    </lineage>
</organism>
<dbReference type="KEGG" id="tasa:A1Q1_00390"/>
<comment type="caution">
    <text evidence="3">The sequence shown here is derived from an EMBL/GenBank/DDBJ whole genome shotgun (WGS) entry which is preliminary data.</text>
</comment>
<dbReference type="Pfam" id="PF12697">
    <property type="entry name" value="Abhydrolase_6"/>
    <property type="match status" value="1"/>
</dbReference>
<gene>
    <name evidence="3" type="ORF">A1Q1_00390</name>
</gene>
<proteinExistence type="predicted"/>
<dbReference type="Proteomes" id="UP000002748">
    <property type="component" value="Unassembled WGS sequence"/>
</dbReference>
<accession>J4UFZ4</accession>
<feature type="domain" description="AB hydrolase-1" evidence="2">
    <location>
        <begin position="217"/>
        <end position="514"/>
    </location>
</feature>
<dbReference type="PANTHER" id="PTHR43194">
    <property type="entry name" value="HYDROLASE ALPHA/BETA FOLD FAMILY"/>
    <property type="match status" value="1"/>
</dbReference>
<feature type="compositionally biased region" description="Basic residues" evidence="1">
    <location>
        <begin position="105"/>
        <end position="114"/>
    </location>
</feature>